<keyword evidence="1" id="KW-0812">Transmembrane</keyword>
<protein>
    <submittedName>
        <fullName evidence="2">Uncharacterized protein</fullName>
    </submittedName>
</protein>
<evidence type="ECO:0000313" key="2">
    <source>
        <dbReference type="EMBL" id="KAK2954022.1"/>
    </source>
</evidence>
<accession>A0ABQ9XNN0</accession>
<dbReference type="EMBL" id="JARBJD010000083">
    <property type="protein sequence ID" value="KAK2954022.1"/>
    <property type="molecule type" value="Genomic_DNA"/>
</dbReference>
<keyword evidence="1" id="KW-0472">Membrane</keyword>
<dbReference type="Proteomes" id="UP001281761">
    <property type="component" value="Unassembled WGS sequence"/>
</dbReference>
<proteinExistence type="predicted"/>
<evidence type="ECO:0000313" key="3">
    <source>
        <dbReference type="Proteomes" id="UP001281761"/>
    </source>
</evidence>
<name>A0ABQ9XNN0_9EUKA</name>
<feature type="transmembrane region" description="Helical" evidence="1">
    <location>
        <begin position="23"/>
        <end position="46"/>
    </location>
</feature>
<evidence type="ECO:0000256" key="1">
    <source>
        <dbReference type="SAM" id="Phobius"/>
    </source>
</evidence>
<reference evidence="2 3" key="1">
    <citation type="journal article" date="2022" name="bioRxiv">
        <title>Genomics of Preaxostyla Flagellates Illuminates Evolutionary Transitions and the Path Towards Mitochondrial Loss.</title>
        <authorList>
            <person name="Novak L.V.F."/>
            <person name="Treitli S.C."/>
            <person name="Pyrih J."/>
            <person name="Halakuc P."/>
            <person name="Pipaliya S.V."/>
            <person name="Vacek V."/>
            <person name="Brzon O."/>
            <person name="Soukal P."/>
            <person name="Eme L."/>
            <person name="Dacks J.B."/>
            <person name="Karnkowska A."/>
            <person name="Elias M."/>
            <person name="Hampl V."/>
        </authorList>
    </citation>
    <scope>NUCLEOTIDE SEQUENCE [LARGE SCALE GENOMIC DNA]</scope>
    <source>
        <strain evidence="2">NAU3</strain>
        <tissue evidence="2">Gut</tissue>
    </source>
</reference>
<sequence length="147" mass="17043">MLYERCQLVFHLAHPRHHQLDSAVSTTLVALYKGVAILIVLTVSTFRRKLTGQCRLTQVYYWIEEPTAIIDKEEITKKRDLTELEAFRHRILLLMDAFSLQIRKKVDNDSTRREGDTVKTTFLLHNVGDSVLDDVLDALAELREHLV</sequence>
<gene>
    <name evidence="2" type="ORF">BLNAU_10985</name>
</gene>
<keyword evidence="3" id="KW-1185">Reference proteome</keyword>
<keyword evidence="1" id="KW-1133">Transmembrane helix</keyword>
<comment type="caution">
    <text evidence="2">The sequence shown here is derived from an EMBL/GenBank/DDBJ whole genome shotgun (WGS) entry which is preliminary data.</text>
</comment>
<organism evidence="2 3">
    <name type="scientific">Blattamonas nauphoetae</name>
    <dbReference type="NCBI Taxonomy" id="2049346"/>
    <lineage>
        <taxon>Eukaryota</taxon>
        <taxon>Metamonada</taxon>
        <taxon>Preaxostyla</taxon>
        <taxon>Oxymonadida</taxon>
        <taxon>Blattamonas</taxon>
    </lineage>
</organism>